<evidence type="ECO:0000259" key="3">
    <source>
        <dbReference type="PROSITE" id="PS50893"/>
    </source>
</evidence>
<dbReference type="Pfam" id="PF00005">
    <property type="entry name" value="ABC_tran"/>
    <property type="match status" value="1"/>
</dbReference>
<dbReference type="AlphaFoldDB" id="A0A162DF94"/>
<dbReference type="InterPro" id="IPR027417">
    <property type="entry name" value="P-loop_NTPase"/>
</dbReference>
<reference evidence="4" key="1">
    <citation type="submission" date="2016-02" db="EMBL/GenBank/DDBJ databases">
        <title>Genome sequence of Bacillus trypoxylicola KCTC 13244(T).</title>
        <authorList>
            <person name="Jeong H."/>
            <person name="Park S.-H."/>
            <person name="Choi S.-K."/>
        </authorList>
    </citation>
    <scope>NUCLEOTIDE SEQUENCE [LARGE SCALE GENOMIC DNA]</scope>
    <source>
        <strain evidence="4">KCTC 13244</strain>
    </source>
</reference>
<dbReference type="InterPro" id="IPR003439">
    <property type="entry name" value="ABC_transporter-like_ATP-bd"/>
</dbReference>
<gene>
    <name evidence="4" type="ORF">AZF04_07955</name>
</gene>
<comment type="caution">
    <text evidence="4">The sequence shown here is derived from an EMBL/GenBank/DDBJ whole genome shotgun (WGS) entry which is preliminary data.</text>
</comment>
<dbReference type="GO" id="GO:0016887">
    <property type="term" value="F:ATP hydrolysis activity"/>
    <property type="evidence" value="ECO:0007669"/>
    <property type="project" value="InterPro"/>
</dbReference>
<dbReference type="EMBL" id="LTAO01000023">
    <property type="protein sequence ID" value="KYG29447.1"/>
    <property type="molecule type" value="Genomic_DNA"/>
</dbReference>
<dbReference type="Proteomes" id="UP000075806">
    <property type="component" value="Unassembled WGS sequence"/>
</dbReference>
<dbReference type="GO" id="GO:0005524">
    <property type="term" value="F:ATP binding"/>
    <property type="evidence" value="ECO:0007669"/>
    <property type="project" value="UniProtKB-KW"/>
</dbReference>
<dbReference type="InterPro" id="IPR017871">
    <property type="entry name" value="ABC_transporter-like_CS"/>
</dbReference>
<dbReference type="RefSeq" id="WP_061949246.1">
    <property type="nucleotide sequence ID" value="NZ_LTAO01000023.1"/>
</dbReference>
<evidence type="ECO:0000313" key="5">
    <source>
        <dbReference type="Proteomes" id="UP000075806"/>
    </source>
</evidence>
<dbReference type="PROSITE" id="PS00211">
    <property type="entry name" value="ABC_TRANSPORTER_1"/>
    <property type="match status" value="1"/>
</dbReference>
<dbReference type="OrthoDB" id="9804819at2"/>
<protein>
    <submittedName>
        <fullName evidence="4">Multidrug ABC transporter ATP-binding protein</fullName>
    </submittedName>
</protein>
<dbReference type="SMART" id="SM00382">
    <property type="entry name" value="AAA"/>
    <property type="match status" value="1"/>
</dbReference>
<dbReference type="PANTHER" id="PTHR43158:SF5">
    <property type="entry name" value="ABC TRANSPORTER, ATP-BINDING PROTEIN"/>
    <property type="match status" value="1"/>
</dbReference>
<dbReference type="STRING" id="519424.AZF04_07955"/>
<keyword evidence="5" id="KW-1185">Reference proteome</keyword>
<accession>A0A162DF94</accession>
<dbReference type="Gene3D" id="3.40.50.300">
    <property type="entry name" value="P-loop containing nucleotide triphosphate hydrolases"/>
    <property type="match status" value="1"/>
</dbReference>
<feature type="domain" description="ABC transporter" evidence="3">
    <location>
        <begin position="2"/>
        <end position="227"/>
    </location>
</feature>
<dbReference type="PANTHER" id="PTHR43158">
    <property type="entry name" value="SKFA PEPTIDE EXPORT ATP-BINDING PROTEIN SKFE"/>
    <property type="match status" value="1"/>
</dbReference>
<keyword evidence="2 4" id="KW-0067">ATP-binding</keyword>
<dbReference type="PROSITE" id="PS50893">
    <property type="entry name" value="ABC_TRANSPORTER_2"/>
    <property type="match status" value="1"/>
</dbReference>
<dbReference type="InterPro" id="IPR003593">
    <property type="entry name" value="AAA+_ATPase"/>
</dbReference>
<dbReference type="SUPFAM" id="SSF52540">
    <property type="entry name" value="P-loop containing nucleoside triphosphate hydrolases"/>
    <property type="match status" value="1"/>
</dbReference>
<evidence type="ECO:0000256" key="2">
    <source>
        <dbReference type="ARBA" id="ARBA00022840"/>
    </source>
</evidence>
<evidence type="ECO:0000256" key="1">
    <source>
        <dbReference type="ARBA" id="ARBA00022741"/>
    </source>
</evidence>
<proteinExistence type="predicted"/>
<name>A0A162DF94_9BACI</name>
<sequence>MIAIENVSFYYGKHLALQNINLFEDEPVIIGLWGRNGSGKTTLMKLLSGQERISAGQLKIHGLNPYNNSEGMKYITYMQENHPFSDIWSVDDALRFGSYFNANWDQELANSLVEIFNLPRKKKIRKFSKGMQTMIKIVLGLASKAPVTILDEPTNGLDAHMRKQFYAALLETYEEDPRFILISSHHIDEIEPMCEKLAIVHNQTIEHYVEMEEIKQQGFFVTGEKGKVEEFLDNKHILSKQPFGKQLKVMVGERLSDEWLERARDVGVSIEKAPLQDYLVEKTMVKKEVH</sequence>
<dbReference type="CDD" id="cd03230">
    <property type="entry name" value="ABC_DR_subfamily_A"/>
    <property type="match status" value="1"/>
</dbReference>
<keyword evidence="1" id="KW-0547">Nucleotide-binding</keyword>
<organism evidence="4 5">
    <name type="scientific">Alkalihalobacillus trypoxylicola</name>
    <dbReference type="NCBI Taxonomy" id="519424"/>
    <lineage>
        <taxon>Bacteria</taxon>
        <taxon>Bacillati</taxon>
        <taxon>Bacillota</taxon>
        <taxon>Bacilli</taxon>
        <taxon>Bacillales</taxon>
        <taxon>Bacillaceae</taxon>
        <taxon>Alkalihalobacillus</taxon>
    </lineage>
</organism>
<evidence type="ECO:0000313" key="4">
    <source>
        <dbReference type="EMBL" id="KYG29447.1"/>
    </source>
</evidence>